<evidence type="ECO:0000313" key="6">
    <source>
        <dbReference type="Proteomes" id="UP001295444"/>
    </source>
</evidence>
<name>A0AAD1S9B9_PELCU</name>
<dbReference type="GO" id="GO:0043083">
    <property type="term" value="C:synaptic cleft"/>
    <property type="evidence" value="ECO:0007669"/>
    <property type="project" value="UniProtKB-SubCell"/>
</dbReference>
<reference evidence="5" key="1">
    <citation type="submission" date="2022-03" db="EMBL/GenBank/DDBJ databases">
        <authorList>
            <person name="Alioto T."/>
            <person name="Alioto T."/>
            <person name="Gomez Garrido J."/>
        </authorList>
    </citation>
    <scope>NUCLEOTIDE SEQUENCE</scope>
</reference>
<comment type="subcellular location">
    <subcellularLocation>
        <location evidence="2">Synaptic cleft</location>
    </subcellularLocation>
</comment>
<gene>
    <name evidence="5" type="ORF">PECUL_23A056537</name>
</gene>
<evidence type="ECO:0000256" key="3">
    <source>
        <dbReference type="ARBA" id="ARBA00044072"/>
    </source>
</evidence>
<keyword evidence="6" id="KW-1185">Reference proteome</keyword>
<organism evidence="5 6">
    <name type="scientific">Pelobates cultripes</name>
    <name type="common">Western spadefoot toad</name>
    <dbReference type="NCBI Taxonomy" id="61616"/>
    <lineage>
        <taxon>Eukaryota</taxon>
        <taxon>Metazoa</taxon>
        <taxon>Chordata</taxon>
        <taxon>Craniata</taxon>
        <taxon>Vertebrata</taxon>
        <taxon>Euteleostomi</taxon>
        <taxon>Amphibia</taxon>
        <taxon>Batrachia</taxon>
        <taxon>Anura</taxon>
        <taxon>Pelobatoidea</taxon>
        <taxon>Pelobatidae</taxon>
        <taxon>Pelobates</taxon>
    </lineage>
</organism>
<proteinExistence type="inferred from homology"/>
<comment type="similarity">
    <text evidence="1">Belongs to the UPF0545 family.</text>
</comment>
<dbReference type="Proteomes" id="UP001295444">
    <property type="component" value="Chromosome 05"/>
</dbReference>
<dbReference type="PANTHER" id="PTHR28052:SF1">
    <property type="entry name" value="UPF0545 PROTEIN C22ORF39"/>
    <property type="match status" value="1"/>
</dbReference>
<dbReference type="AlphaFoldDB" id="A0AAD1S9B9"/>
<evidence type="ECO:0000313" key="5">
    <source>
        <dbReference type="EMBL" id="CAH2295561.1"/>
    </source>
</evidence>
<dbReference type="Pfam" id="PF11326">
    <property type="entry name" value="PANTS-like"/>
    <property type="match status" value="1"/>
</dbReference>
<protein>
    <recommendedName>
        <fullName evidence="3">Synaptic plasticity regulator PANTS</fullName>
    </recommendedName>
    <alternativeName>
        <fullName evidence="4">Plasticity-associated neural transcript short</fullName>
    </alternativeName>
</protein>
<sequence>MGSERSMAGRDTWRPPRDCSDYWIEWKHCRSLSNRFHNYYTHGIAPECQQWKIDYKSCKDWEATASNEAKEALRQSENSRLNEKQSYLPVWRLRKKPPADWYLPLDRDKFKQ</sequence>
<evidence type="ECO:0000256" key="1">
    <source>
        <dbReference type="ARBA" id="ARBA00006412"/>
    </source>
</evidence>
<dbReference type="InterPro" id="IPR021475">
    <property type="entry name" value="Pants/Emi1-like"/>
</dbReference>
<evidence type="ECO:0000256" key="2">
    <source>
        <dbReference type="ARBA" id="ARBA00043942"/>
    </source>
</evidence>
<accession>A0AAD1S9B9</accession>
<dbReference type="PANTHER" id="PTHR28052">
    <property type="entry name" value="UPF0545 PROTEIN C22ORF39"/>
    <property type="match status" value="1"/>
</dbReference>
<dbReference type="EMBL" id="OW240916">
    <property type="protein sequence ID" value="CAH2295561.1"/>
    <property type="molecule type" value="Genomic_DNA"/>
</dbReference>
<evidence type="ECO:0000256" key="4">
    <source>
        <dbReference type="ARBA" id="ARBA00044235"/>
    </source>
</evidence>